<evidence type="ECO:0000313" key="2">
    <source>
        <dbReference type="Proteomes" id="UP000276260"/>
    </source>
</evidence>
<dbReference type="OrthoDB" id="9134802at2"/>
<dbReference type="InterPro" id="IPR021243">
    <property type="entry name" value="DUF2804"/>
</dbReference>
<gene>
    <name evidence="1" type="ORF">EIK76_04845</name>
</gene>
<protein>
    <submittedName>
        <fullName evidence="1">DUF2804 domain-containing protein</fullName>
    </submittedName>
</protein>
<proteinExistence type="predicted"/>
<dbReference type="AlphaFoldDB" id="A0A3P3QQ64"/>
<dbReference type="PANTHER" id="PTHR35868:SF4">
    <property type="entry name" value="DUF2804 DOMAIN-CONTAINING PROTEIN"/>
    <property type="match status" value="1"/>
</dbReference>
<reference evidence="1 2" key="1">
    <citation type="submission" date="2018-11" db="EMBL/GenBank/DDBJ databases">
        <title>Draft genome analysis of Rheinheimera mesophila isolated from an industrial waste site.</title>
        <authorList>
            <person name="Yu Q."/>
            <person name="Qi Y."/>
            <person name="Zhang H."/>
            <person name="Lu Y."/>
            <person name="Pu J."/>
        </authorList>
    </citation>
    <scope>NUCLEOTIDE SEQUENCE [LARGE SCALE GENOMIC DNA]</scope>
    <source>
        <strain evidence="1 2">IITR13</strain>
    </source>
</reference>
<organism evidence="1 2">
    <name type="scientific">Rheinheimera mesophila</name>
    <dbReference type="NCBI Taxonomy" id="1547515"/>
    <lineage>
        <taxon>Bacteria</taxon>
        <taxon>Pseudomonadati</taxon>
        <taxon>Pseudomonadota</taxon>
        <taxon>Gammaproteobacteria</taxon>
        <taxon>Chromatiales</taxon>
        <taxon>Chromatiaceae</taxon>
        <taxon>Rheinheimera</taxon>
    </lineage>
</organism>
<dbReference type="Pfam" id="PF10974">
    <property type="entry name" value="DUF2804"/>
    <property type="match status" value="1"/>
</dbReference>
<dbReference type="PANTHER" id="PTHR35868">
    <property type="entry name" value="DUF2804 DOMAIN-CONTAINING PROTEIN-RELATED"/>
    <property type="match status" value="1"/>
</dbReference>
<dbReference type="Proteomes" id="UP000276260">
    <property type="component" value="Unassembled WGS sequence"/>
</dbReference>
<comment type="caution">
    <text evidence="1">The sequence shown here is derived from an EMBL/GenBank/DDBJ whole genome shotgun (WGS) entry which is preliminary data.</text>
</comment>
<dbReference type="RefSeq" id="WP_046521263.1">
    <property type="nucleotide sequence ID" value="NZ_LAVS01000091.1"/>
</dbReference>
<evidence type="ECO:0000313" key="1">
    <source>
        <dbReference type="EMBL" id="RRJ23401.1"/>
    </source>
</evidence>
<dbReference type="EMBL" id="RRCF01000001">
    <property type="protein sequence ID" value="RRJ23401.1"/>
    <property type="molecule type" value="Genomic_DNA"/>
</dbReference>
<keyword evidence="2" id="KW-1185">Reference proteome</keyword>
<accession>A0A3P3QQ64</accession>
<name>A0A3P3QQ64_9GAMM</name>
<sequence>MNSYQPLLTKAPTQLIQSNGNPAFGLFDGSIPDFNLQDFVYHNLMDKKASALSRYFHYKQFQFICITGADWLLAVAIADIRYANSGFAYLYRFDTKQVVSEGALLPGALGCRMSDSPSKGEAKQSFGGYQVAIKTNPTNWQLEIDTKQLKANLTIEKGQQMPLALCAPTGYNGWTYTEKSNALKVSGSLQLRTEAVDLTQALAGYDFSAGFMRRHTSWRWASINAQVEGKAFGLNMAAGVNETGLCENALWLDGHIQHLSPASFVFDRKDDKKPWQVSSLCGEVQLEFQPLYCRQEKVNIGLLASNFRQYVGLYSGFVVLQNGSRLHLKAIKGLAEDHYAKW</sequence>